<evidence type="ECO:0000313" key="4">
    <source>
        <dbReference type="EMBL" id="PJF36501.1"/>
    </source>
</evidence>
<sequence length="307" mass="33968">MLAAKCYTERVSHTGAAQMTALDRPLALTRHALSIDSQRLVYVTAGDPSAAPLMLVHGWTCHKLVWRNVFAALAERFYLIAPDLLGHGESDAPPNGDYRIAAQARRVLKLADQLGLARFALMGHSMGGLISLYIGAVLAPKRLTHLIDVAGIVSGRAAPRLIWLNGALVLLPLLFPPYLEFQRLSMERYPRLGKFGFRVWFADMDALPYEAWAEDRHYATRPDARMARWRAGLATLSTDISAHLHKISAPTLILFGARDGAVSVREGALAAARIRQSRFLLFEGCGHFPMLEQPERFIKAISDFLCA</sequence>
<dbReference type="Proteomes" id="UP000228947">
    <property type="component" value="Unassembled WGS sequence"/>
</dbReference>
<accession>A0A2M8PXB0</accession>
<feature type="transmembrane region" description="Helical" evidence="2">
    <location>
        <begin position="160"/>
        <end position="179"/>
    </location>
</feature>
<dbReference type="EMBL" id="PGTL01000028">
    <property type="protein sequence ID" value="PJF42194.1"/>
    <property type="molecule type" value="Genomic_DNA"/>
</dbReference>
<name>A0A2M8PXB0_9CHLR</name>
<keyword evidence="2" id="KW-0812">Transmembrane</keyword>
<dbReference type="InterPro" id="IPR000639">
    <property type="entry name" value="Epox_hydrolase-like"/>
</dbReference>
<evidence type="ECO:0000313" key="5">
    <source>
        <dbReference type="EMBL" id="PJF42194.1"/>
    </source>
</evidence>
<dbReference type="AlphaFoldDB" id="A0A2M8PXB0"/>
<dbReference type="Gene3D" id="3.40.50.1820">
    <property type="entry name" value="alpha/beta hydrolase"/>
    <property type="match status" value="1"/>
</dbReference>
<dbReference type="Pfam" id="PF00561">
    <property type="entry name" value="Abhydrolase_1"/>
    <property type="match status" value="1"/>
</dbReference>
<keyword evidence="2" id="KW-0472">Membrane</keyword>
<evidence type="ECO:0000256" key="2">
    <source>
        <dbReference type="SAM" id="Phobius"/>
    </source>
</evidence>
<proteinExistence type="predicted"/>
<dbReference type="Proteomes" id="UP000229681">
    <property type="component" value="Unassembled WGS sequence"/>
</dbReference>
<dbReference type="PRINTS" id="PR00111">
    <property type="entry name" value="ABHYDROLASE"/>
</dbReference>
<evidence type="ECO:0000313" key="6">
    <source>
        <dbReference type="Proteomes" id="UP000228947"/>
    </source>
</evidence>
<protein>
    <recommendedName>
        <fullName evidence="3">AB hydrolase-1 domain-containing protein</fullName>
    </recommendedName>
</protein>
<dbReference type="GO" id="GO:0016020">
    <property type="term" value="C:membrane"/>
    <property type="evidence" value="ECO:0007669"/>
    <property type="project" value="TreeGrafter"/>
</dbReference>
<accession>A0A2M8PG36</accession>
<dbReference type="SUPFAM" id="SSF53474">
    <property type="entry name" value="alpha/beta-Hydrolases"/>
    <property type="match status" value="1"/>
</dbReference>
<evidence type="ECO:0000256" key="1">
    <source>
        <dbReference type="ARBA" id="ARBA00022801"/>
    </source>
</evidence>
<dbReference type="EMBL" id="PGTM01000049">
    <property type="protein sequence ID" value="PJF36501.1"/>
    <property type="molecule type" value="Genomic_DNA"/>
</dbReference>
<dbReference type="PRINTS" id="PR00412">
    <property type="entry name" value="EPOXHYDRLASE"/>
</dbReference>
<dbReference type="GO" id="GO:0016787">
    <property type="term" value="F:hydrolase activity"/>
    <property type="evidence" value="ECO:0007669"/>
    <property type="project" value="UniProtKB-KW"/>
</dbReference>
<dbReference type="PANTHER" id="PTHR43798">
    <property type="entry name" value="MONOACYLGLYCEROL LIPASE"/>
    <property type="match status" value="1"/>
</dbReference>
<reference evidence="6 7" key="1">
    <citation type="submission" date="2017-11" db="EMBL/GenBank/DDBJ databases">
        <title>Evolution of Phototrophy in the Chloroflexi Phylum Driven by Horizontal Gene Transfer.</title>
        <authorList>
            <person name="Ward L.M."/>
            <person name="Hemp J."/>
            <person name="Shih P.M."/>
            <person name="Mcglynn S.E."/>
            <person name="Fischer W."/>
        </authorList>
    </citation>
    <scope>NUCLEOTIDE SEQUENCE [LARGE SCALE GENOMIC DNA]</scope>
    <source>
        <strain evidence="5">CP1_1M</strain>
        <strain evidence="4">JP3_13</strain>
    </source>
</reference>
<organism evidence="5 6">
    <name type="scientific">Candidatus Thermofonsia Clade 1 bacterium</name>
    <dbReference type="NCBI Taxonomy" id="2364210"/>
    <lineage>
        <taxon>Bacteria</taxon>
        <taxon>Bacillati</taxon>
        <taxon>Chloroflexota</taxon>
        <taxon>Candidatus Thermofontia</taxon>
        <taxon>Candidatus Thermofonsia Clade 1</taxon>
    </lineage>
</organism>
<evidence type="ECO:0000313" key="7">
    <source>
        <dbReference type="Proteomes" id="UP000229681"/>
    </source>
</evidence>
<dbReference type="PANTHER" id="PTHR43798:SF31">
    <property type="entry name" value="AB HYDROLASE SUPERFAMILY PROTEIN YCLE"/>
    <property type="match status" value="1"/>
</dbReference>
<evidence type="ECO:0000259" key="3">
    <source>
        <dbReference type="Pfam" id="PF00561"/>
    </source>
</evidence>
<gene>
    <name evidence="4" type="ORF">CUN49_05115</name>
    <name evidence="5" type="ORF">CUN50_05070</name>
</gene>
<feature type="domain" description="AB hydrolase-1" evidence="3">
    <location>
        <begin position="52"/>
        <end position="293"/>
    </location>
</feature>
<dbReference type="InterPro" id="IPR029058">
    <property type="entry name" value="AB_hydrolase_fold"/>
</dbReference>
<keyword evidence="2" id="KW-1133">Transmembrane helix</keyword>
<dbReference type="InterPro" id="IPR050266">
    <property type="entry name" value="AB_hydrolase_sf"/>
</dbReference>
<feature type="transmembrane region" description="Helical" evidence="2">
    <location>
        <begin position="115"/>
        <end position="140"/>
    </location>
</feature>
<comment type="caution">
    <text evidence="5">The sequence shown here is derived from an EMBL/GenBank/DDBJ whole genome shotgun (WGS) entry which is preliminary data.</text>
</comment>
<dbReference type="InterPro" id="IPR000073">
    <property type="entry name" value="AB_hydrolase_1"/>
</dbReference>
<keyword evidence="1" id="KW-0378">Hydrolase</keyword>